<evidence type="ECO:0000256" key="7">
    <source>
        <dbReference type="SAM" id="MobiDB-lite"/>
    </source>
</evidence>
<keyword evidence="4 6" id="KW-0067">ATP-binding</keyword>
<name>A0AAJ0D222_9HYPO</name>
<dbReference type="Proteomes" id="UP001251528">
    <property type="component" value="Unassembled WGS sequence"/>
</dbReference>
<dbReference type="EC" id="2.5.1.75" evidence="5"/>
<keyword evidence="3 6" id="KW-0547">Nucleotide-binding</keyword>
<evidence type="ECO:0000256" key="1">
    <source>
        <dbReference type="ARBA" id="ARBA00005842"/>
    </source>
</evidence>
<dbReference type="Pfam" id="PF01715">
    <property type="entry name" value="IPPT"/>
    <property type="match status" value="1"/>
</dbReference>
<dbReference type="InterPro" id="IPR018022">
    <property type="entry name" value="IPT"/>
</dbReference>
<dbReference type="SUPFAM" id="SSF52540">
    <property type="entry name" value="P-loop containing nucleoside triphosphate hydrolases"/>
    <property type="match status" value="2"/>
</dbReference>
<dbReference type="Gene3D" id="3.40.50.300">
    <property type="entry name" value="P-loop containing nucleotide triphosphate hydrolases"/>
    <property type="match status" value="1"/>
</dbReference>
<evidence type="ECO:0000256" key="2">
    <source>
        <dbReference type="ARBA" id="ARBA00022679"/>
    </source>
</evidence>
<dbReference type="EMBL" id="JASWJB010000001">
    <property type="protein sequence ID" value="KAK2616979.1"/>
    <property type="molecule type" value="Genomic_DNA"/>
</dbReference>
<sequence length="554" mass="61626">MAANTAPTQPLLVVLGSTGTGKSDLAVELARRFKGEIINSDAMQLYNGLPIITNKITPVEQKGIPHHLLGHIPLHEAPWVVDTYKREATKVISEIRSRGNLPILVGGTQYYVDPLLFTDVILDEVQQPQSADSVMTFPILDQPTEVLLEELRKCDPIMAERWHPKDRRKISRSLEIYLHTGKPASSFYAEQEARKVAMARGEVAVQPWEKLLFWVYSEKEILRERLDKRVDKMRHAGLLDEVRELYTCKKEMDKMGKTQDTTKGIFQSIGYKQFEPYLQALDAGKGDAEIEKLNAAALEDMKAATRRYANYQTKWIRLKQMRRLQDEGPEAVNSLYVVDSTDTSLFQENVVEPAAQLTEKFLRGDLLPAAADISETARRVLSSAIEPPPKETPMKRTCEVCQTVLVTEQAWERHVKSTGHRRVMKKKQKLALVAVGATTATKEKMADDQPRRSEGSRASKELPSGSACQNFVASICLEGLSETLNQARDLNTYKGIIDATSTEDLAKTTGEHKGNSFGGDRSSNLLTEVTGSKAETTGDDITGLSDVAKLGAAN</sequence>
<dbReference type="GO" id="GO:0005524">
    <property type="term" value="F:ATP binding"/>
    <property type="evidence" value="ECO:0007669"/>
    <property type="project" value="UniProtKB-KW"/>
</dbReference>
<dbReference type="GO" id="GO:0006400">
    <property type="term" value="P:tRNA modification"/>
    <property type="evidence" value="ECO:0007669"/>
    <property type="project" value="TreeGrafter"/>
</dbReference>
<dbReference type="Gene3D" id="1.10.20.140">
    <property type="match status" value="1"/>
</dbReference>
<dbReference type="GO" id="GO:0052381">
    <property type="term" value="F:tRNA dimethylallyltransferase activity"/>
    <property type="evidence" value="ECO:0007669"/>
    <property type="project" value="UniProtKB-EC"/>
</dbReference>
<dbReference type="HAMAP" id="MF_00185">
    <property type="entry name" value="IPP_trans"/>
    <property type="match status" value="1"/>
</dbReference>
<dbReference type="PANTHER" id="PTHR11088:SF89">
    <property type="entry name" value="TRNA DIMETHYLALLYLTRANSFERASE"/>
    <property type="match status" value="1"/>
</dbReference>
<dbReference type="PANTHER" id="PTHR11088">
    <property type="entry name" value="TRNA DIMETHYLALLYLTRANSFERASE"/>
    <property type="match status" value="1"/>
</dbReference>
<evidence type="ECO:0000256" key="3">
    <source>
        <dbReference type="ARBA" id="ARBA00022741"/>
    </source>
</evidence>
<comment type="catalytic activity">
    <reaction evidence="5">
        <text>adenosine(37) in tRNA + dimethylallyl diphosphate = N(6)-dimethylallyladenosine(37) in tRNA + diphosphate</text>
        <dbReference type="Rhea" id="RHEA:26482"/>
        <dbReference type="Rhea" id="RHEA-COMP:10162"/>
        <dbReference type="Rhea" id="RHEA-COMP:10375"/>
        <dbReference type="ChEBI" id="CHEBI:33019"/>
        <dbReference type="ChEBI" id="CHEBI:57623"/>
        <dbReference type="ChEBI" id="CHEBI:74411"/>
        <dbReference type="ChEBI" id="CHEBI:74415"/>
        <dbReference type="EC" id="2.5.1.75"/>
    </reaction>
</comment>
<feature type="region of interest" description="Disordered" evidence="7">
    <location>
        <begin position="441"/>
        <end position="463"/>
    </location>
</feature>
<dbReference type="SUPFAM" id="SSF57667">
    <property type="entry name" value="beta-beta-alpha zinc fingers"/>
    <property type="match status" value="1"/>
</dbReference>
<evidence type="ECO:0000256" key="5">
    <source>
        <dbReference type="RuleBase" id="RU003783"/>
    </source>
</evidence>
<evidence type="ECO:0000256" key="6">
    <source>
        <dbReference type="RuleBase" id="RU003785"/>
    </source>
</evidence>
<comment type="similarity">
    <text evidence="1 6">Belongs to the IPP transferase family.</text>
</comment>
<evidence type="ECO:0000313" key="8">
    <source>
        <dbReference type="EMBL" id="KAK2616979.1"/>
    </source>
</evidence>
<keyword evidence="9" id="KW-1185">Reference proteome</keyword>
<reference evidence="8" key="1">
    <citation type="submission" date="2023-06" db="EMBL/GenBank/DDBJ databases">
        <title>Conoideocrella luteorostrata (Hypocreales: Clavicipitaceae), a potential biocontrol fungus for elongate hemlock scale in United States Christmas tree production areas.</title>
        <authorList>
            <person name="Barrett H."/>
            <person name="Lovett B."/>
            <person name="Macias A.M."/>
            <person name="Stajich J.E."/>
            <person name="Kasson M.T."/>
        </authorList>
    </citation>
    <scope>NUCLEOTIDE SEQUENCE</scope>
    <source>
        <strain evidence="8">ARSEF 14590</strain>
    </source>
</reference>
<keyword evidence="2 6" id="KW-0808">Transferase</keyword>
<dbReference type="InterPro" id="IPR039657">
    <property type="entry name" value="Dimethylallyltransferase"/>
</dbReference>
<protein>
    <recommendedName>
        <fullName evidence="5">tRNA dimethylallyltransferase</fullName>
        <ecNumber evidence="5">2.5.1.75</ecNumber>
    </recommendedName>
</protein>
<proteinExistence type="inferred from homology"/>
<dbReference type="Gene3D" id="3.30.160.60">
    <property type="entry name" value="Classic Zinc Finger"/>
    <property type="match status" value="1"/>
</dbReference>
<gene>
    <name evidence="8" type="primary">tit1</name>
    <name evidence="8" type="ORF">QQS21_000068</name>
</gene>
<dbReference type="InterPro" id="IPR036236">
    <property type="entry name" value="Znf_C2H2_sf"/>
</dbReference>
<dbReference type="InterPro" id="IPR027417">
    <property type="entry name" value="P-loop_NTPase"/>
</dbReference>
<evidence type="ECO:0000256" key="4">
    <source>
        <dbReference type="ARBA" id="ARBA00022840"/>
    </source>
</evidence>
<evidence type="ECO:0000313" key="9">
    <source>
        <dbReference type="Proteomes" id="UP001251528"/>
    </source>
</evidence>
<keyword evidence="5" id="KW-0819">tRNA processing</keyword>
<organism evidence="8 9">
    <name type="scientific">Conoideocrella luteorostrata</name>
    <dbReference type="NCBI Taxonomy" id="1105319"/>
    <lineage>
        <taxon>Eukaryota</taxon>
        <taxon>Fungi</taxon>
        <taxon>Dikarya</taxon>
        <taxon>Ascomycota</taxon>
        <taxon>Pezizomycotina</taxon>
        <taxon>Sordariomycetes</taxon>
        <taxon>Hypocreomycetidae</taxon>
        <taxon>Hypocreales</taxon>
        <taxon>Clavicipitaceae</taxon>
        <taxon>Conoideocrella</taxon>
    </lineage>
</organism>
<dbReference type="GO" id="GO:0005739">
    <property type="term" value="C:mitochondrion"/>
    <property type="evidence" value="ECO:0007669"/>
    <property type="project" value="TreeGrafter"/>
</dbReference>
<dbReference type="NCBIfam" id="TIGR00174">
    <property type="entry name" value="miaA"/>
    <property type="match status" value="1"/>
</dbReference>
<feature type="compositionally biased region" description="Basic and acidic residues" evidence="7">
    <location>
        <begin position="441"/>
        <end position="460"/>
    </location>
</feature>
<dbReference type="AlphaFoldDB" id="A0AAJ0D222"/>
<comment type="caution">
    <text evidence="8">The sequence shown here is derived from an EMBL/GenBank/DDBJ whole genome shotgun (WGS) entry which is preliminary data.</text>
</comment>
<accession>A0AAJ0D222</accession>